<evidence type="ECO:0000313" key="3">
    <source>
        <dbReference type="Proteomes" id="UP000269097"/>
    </source>
</evidence>
<feature type="domain" description="Uracil-DNA glycosylase-like" evidence="1">
    <location>
        <begin position="7"/>
        <end position="164"/>
    </location>
</feature>
<dbReference type="AlphaFoldDB" id="A0A3G3JTZ1"/>
<dbReference type="InterPro" id="IPR036895">
    <property type="entry name" value="Uracil-DNA_glycosylase-like_sf"/>
</dbReference>
<dbReference type="InterPro" id="IPR005122">
    <property type="entry name" value="Uracil-DNA_glycosylase-like"/>
</dbReference>
<dbReference type="CDD" id="cd10032">
    <property type="entry name" value="UDG-F6_HDG"/>
    <property type="match status" value="1"/>
</dbReference>
<proteinExistence type="predicted"/>
<dbReference type="NCBIfam" id="TIGR04274">
    <property type="entry name" value="hypoxanDNAglyco"/>
    <property type="match status" value="1"/>
</dbReference>
<protein>
    <submittedName>
        <fullName evidence="2">DNA-deoxyinosine glycosylase</fullName>
        <ecNumber evidence="2">3.2.2.15</ecNumber>
    </submittedName>
</protein>
<sequence length="167" mass="18638">MIVHSFPPVADSRSKLLILGSMPGTASLRAGQYYWNPRNHMWAILYTLFGDGVPEPEYDSRIAFALRNRIALWDSIAACEREGSLDADIKDAVPNDIPGLLRQYPQIGAIVCNGNKSFAELQKHHGASPEVAERQVLKLPSTSPVPTPRYRGFPDKLEAWRVIKDLL</sequence>
<dbReference type="EMBL" id="CP033433">
    <property type="protein sequence ID" value="AYQ71664.1"/>
    <property type="molecule type" value="Genomic_DNA"/>
</dbReference>
<dbReference type="SUPFAM" id="SSF52141">
    <property type="entry name" value="Uracil-DNA glycosylase-like"/>
    <property type="match status" value="1"/>
</dbReference>
<organism evidence="2 3">
    <name type="scientific">Cohnella candidum</name>
    <dbReference type="NCBI Taxonomy" id="2674991"/>
    <lineage>
        <taxon>Bacteria</taxon>
        <taxon>Bacillati</taxon>
        <taxon>Bacillota</taxon>
        <taxon>Bacilli</taxon>
        <taxon>Bacillales</taxon>
        <taxon>Paenibacillaceae</taxon>
        <taxon>Cohnella</taxon>
    </lineage>
</organism>
<dbReference type="Pfam" id="PF03167">
    <property type="entry name" value="UDG"/>
    <property type="match status" value="1"/>
</dbReference>
<dbReference type="InterPro" id="IPR026353">
    <property type="entry name" value="Hypoxan-DNA_Glyclase"/>
</dbReference>
<dbReference type="SMART" id="SM00986">
    <property type="entry name" value="UDG"/>
    <property type="match status" value="1"/>
</dbReference>
<keyword evidence="2" id="KW-0378">Hydrolase</keyword>
<dbReference type="KEGG" id="coh:EAV92_03170"/>
<dbReference type="Proteomes" id="UP000269097">
    <property type="component" value="Chromosome"/>
</dbReference>
<keyword evidence="3" id="KW-1185">Reference proteome</keyword>
<dbReference type="GO" id="GO:0033958">
    <property type="term" value="F:DNA-deoxyinosine glycosylase activity"/>
    <property type="evidence" value="ECO:0007669"/>
    <property type="project" value="UniProtKB-EC"/>
</dbReference>
<dbReference type="EC" id="3.2.2.15" evidence="2"/>
<name>A0A3G3JTZ1_9BACL</name>
<reference evidence="2 3" key="1">
    <citation type="submission" date="2018-10" db="EMBL/GenBank/DDBJ databases">
        <title>Genome Sequence of Cohnella sp.</title>
        <authorList>
            <person name="Srinivasan S."/>
            <person name="Kim M.K."/>
        </authorList>
    </citation>
    <scope>NUCLEOTIDE SEQUENCE [LARGE SCALE GENOMIC DNA]</scope>
    <source>
        <strain evidence="2 3">18JY8-7</strain>
    </source>
</reference>
<keyword evidence="2" id="KW-0326">Glycosidase</keyword>
<dbReference type="Gene3D" id="3.40.470.10">
    <property type="entry name" value="Uracil-DNA glycosylase-like domain"/>
    <property type="match status" value="1"/>
</dbReference>
<dbReference type="SMART" id="SM00987">
    <property type="entry name" value="UreE_C"/>
    <property type="match status" value="1"/>
</dbReference>
<gene>
    <name evidence="2" type="ORF">EAV92_03170</name>
</gene>
<evidence type="ECO:0000259" key="1">
    <source>
        <dbReference type="SMART" id="SM00986"/>
    </source>
</evidence>
<evidence type="ECO:0000313" key="2">
    <source>
        <dbReference type="EMBL" id="AYQ71664.1"/>
    </source>
</evidence>
<dbReference type="RefSeq" id="WP_123039727.1">
    <property type="nucleotide sequence ID" value="NZ_CP033433.1"/>
</dbReference>
<accession>A0A3G3JTZ1</accession>